<gene>
    <name evidence="1" type="ORF">E4U43_002957</name>
</gene>
<comment type="caution">
    <text evidence="1">The sequence shown here is derived from an EMBL/GenBank/DDBJ whole genome shotgun (WGS) entry which is preliminary data.</text>
</comment>
<name>A0A9P7N685_9HYPO</name>
<dbReference type="EMBL" id="SRPW01002102">
    <property type="protein sequence ID" value="KAG5995847.1"/>
    <property type="molecule type" value="Genomic_DNA"/>
</dbReference>
<reference evidence="1" key="1">
    <citation type="journal article" date="2020" name="bioRxiv">
        <title>Whole genome comparisons of ergot fungi reveals the divergence and evolution of species within the genus Claviceps are the result of varying mechanisms driving genome evolution and host range expansion.</title>
        <authorList>
            <person name="Wyka S.A."/>
            <person name="Mondo S.J."/>
            <person name="Liu M."/>
            <person name="Dettman J."/>
            <person name="Nalam V."/>
            <person name="Broders K.D."/>
        </authorList>
    </citation>
    <scope>NUCLEOTIDE SEQUENCE</scope>
    <source>
        <strain evidence="1">CCC 602</strain>
    </source>
</reference>
<sequence length="63" mass="6723">MIYETGRGHVGTKCIDPTIQMSGTEQGIAAFGHHLGRRNVSAIIQVAALIEAEGESSVCKLRI</sequence>
<dbReference type="AlphaFoldDB" id="A0A9P7N685"/>
<keyword evidence="2" id="KW-1185">Reference proteome</keyword>
<dbReference type="Proteomes" id="UP000748025">
    <property type="component" value="Unassembled WGS sequence"/>
</dbReference>
<evidence type="ECO:0000313" key="2">
    <source>
        <dbReference type="Proteomes" id="UP000748025"/>
    </source>
</evidence>
<evidence type="ECO:0000313" key="1">
    <source>
        <dbReference type="EMBL" id="KAG5995847.1"/>
    </source>
</evidence>
<protein>
    <submittedName>
        <fullName evidence="1">Uncharacterized protein</fullName>
    </submittedName>
</protein>
<proteinExistence type="predicted"/>
<dbReference type="OrthoDB" id="10537273at2759"/>
<accession>A0A9P7N685</accession>
<organism evidence="1 2">
    <name type="scientific">Claviceps pusilla</name>
    <dbReference type="NCBI Taxonomy" id="123648"/>
    <lineage>
        <taxon>Eukaryota</taxon>
        <taxon>Fungi</taxon>
        <taxon>Dikarya</taxon>
        <taxon>Ascomycota</taxon>
        <taxon>Pezizomycotina</taxon>
        <taxon>Sordariomycetes</taxon>
        <taxon>Hypocreomycetidae</taxon>
        <taxon>Hypocreales</taxon>
        <taxon>Clavicipitaceae</taxon>
        <taxon>Claviceps</taxon>
    </lineage>
</organism>